<evidence type="ECO:0000313" key="2">
    <source>
        <dbReference type="EMBL" id="CAJ0587347.1"/>
    </source>
</evidence>
<accession>A0AA36GIV0</accession>
<reference evidence="2" key="1">
    <citation type="submission" date="2023-06" db="EMBL/GenBank/DDBJ databases">
        <authorList>
            <person name="Delattre M."/>
        </authorList>
    </citation>
    <scope>NUCLEOTIDE SEQUENCE</scope>
    <source>
        <strain evidence="2">AF72</strain>
    </source>
</reference>
<comment type="caution">
    <text evidence="2">The sequence shown here is derived from an EMBL/GenBank/DDBJ whole genome shotgun (WGS) entry which is preliminary data.</text>
</comment>
<protein>
    <submittedName>
        <fullName evidence="2">Uncharacterized protein</fullName>
    </submittedName>
</protein>
<gene>
    <name evidence="2" type="ORF">MSPICULIGERA_LOCUS25320</name>
</gene>
<dbReference type="EMBL" id="CATQJA010002710">
    <property type="protein sequence ID" value="CAJ0587347.1"/>
    <property type="molecule type" value="Genomic_DNA"/>
</dbReference>
<dbReference type="Proteomes" id="UP001177023">
    <property type="component" value="Unassembled WGS sequence"/>
</dbReference>
<name>A0AA36GIV0_9BILA</name>
<organism evidence="2 3">
    <name type="scientific">Mesorhabditis spiculigera</name>
    <dbReference type="NCBI Taxonomy" id="96644"/>
    <lineage>
        <taxon>Eukaryota</taxon>
        <taxon>Metazoa</taxon>
        <taxon>Ecdysozoa</taxon>
        <taxon>Nematoda</taxon>
        <taxon>Chromadorea</taxon>
        <taxon>Rhabditida</taxon>
        <taxon>Rhabditina</taxon>
        <taxon>Rhabditomorpha</taxon>
        <taxon>Rhabditoidea</taxon>
        <taxon>Rhabditidae</taxon>
        <taxon>Mesorhabditinae</taxon>
        <taxon>Mesorhabditis</taxon>
    </lineage>
</organism>
<evidence type="ECO:0000256" key="1">
    <source>
        <dbReference type="SAM" id="MobiDB-lite"/>
    </source>
</evidence>
<sequence length="138" mass="15627">MDQALNKDIPYPRQVLQMSGSPDTINPLAPCPPQTVILIKDKGLDAYEEAKREVTRVVPPDCPKNRRKVERAFKGIDMVKNIEDRGHKIIHDSIDRYKRAHGSSVDELPPPVLSESARDRIEEKEYPDPIAFTSLPSQ</sequence>
<feature type="non-terminal residue" evidence="2">
    <location>
        <position position="138"/>
    </location>
</feature>
<evidence type="ECO:0000313" key="3">
    <source>
        <dbReference type="Proteomes" id="UP001177023"/>
    </source>
</evidence>
<feature type="compositionally biased region" description="Basic and acidic residues" evidence="1">
    <location>
        <begin position="116"/>
        <end position="127"/>
    </location>
</feature>
<dbReference type="AlphaFoldDB" id="A0AA36GIV0"/>
<feature type="region of interest" description="Disordered" evidence="1">
    <location>
        <begin position="100"/>
        <end position="138"/>
    </location>
</feature>
<keyword evidence="3" id="KW-1185">Reference proteome</keyword>
<proteinExistence type="predicted"/>